<feature type="domain" description="Pseudouridine synthase I TruA alpha/beta" evidence="8">
    <location>
        <begin position="46"/>
        <end position="143"/>
    </location>
</feature>
<protein>
    <recommendedName>
        <fullName evidence="4">tRNA pseudouridine synthase A</fullName>
        <ecNumber evidence="4">5.4.99.12</ecNumber>
    </recommendedName>
    <alternativeName>
        <fullName evidence="4">tRNA pseudouridine(38-40) synthase</fullName>
    </alternativeName>
    <alternativeName>
        <fullName evidence="4">tRNA pseudouridylate synthase I</fullName>
    </alternativeName>
    <alternativeName>
        <fullName evidence="4">tRNA-uridine isomerase I</fullName>
    </alternativeName>
</protein>
<organism evidence="9 10">
    <name type="scientific">Pelotomaculum schinkii</name>
    <dbReference type="NCBI Taxonomy" id="78350"/>
    <lineage>
        <taxon>Bacteria</taxon>
        <taxon>Bacillati</taxon>
        <taxon>Bacillota</taxon>
        <taxon>Clostridia</taxon>
        <taxon>Eubacteriales</taxon>
        <taxon>Desulfotomaculaceae</taxon>
        <taxon>Pelotomaculum</taxon>
    </lineage>
</organism>
<dbReference type="GO" id="GO:0160147">
    <property type="term" value="F:tRNA pseudouridine(38-40) synthase activity"/>
    <property type="evidence" value="ECO:0007669"/>
    <property type="project" value="UniProtKB-EC"/>
</dbReference>
<dbReference type="PANTHER" id="PTHR11142">
    <property type="entry name" value="PSEUDOURIDYLATE SYNTHASE"/>
    <property type="match status" value="1"/>
</dbReference>
<sequence>MEVLGTVHIVSNRIVKKEAKEPSPCFQNTFQQKGNLSMRNIKVTLAYDGTNYYGFQEQRGTPYQTIQGVVEDRLSRLAKRQIRVIGAGRTDTGVHARGQVVNFDAGSWKIGAERVAYALRSLLPEDIVALESVEVDPAFHARFSAVSKSYRYTIYNGKYPSPFLRLFSYHVPNPLDDGAMREGAKYLLGRHDFSAFRALGTPVKSTVRTILESRVNRVGDLIYIDVRGDGFLYHMVRMIAGTLIRVGKGKIPPGEVEDILFEGDSLRGGPTAPARGLCLEKVEYHT</sequence>
<dbReference type="AlphaFoldDB" id="A0A4Y7RHL4"/>
<evidence type="ECO:0000256" key="1">
    <source>
        <dbReference type="ARBA" id="ARBA00009375"/>
    </source>
</evidence>
<dbReference type="GO" id="GO:0031119">
    <property type="term" value="P:tRNA pseudouridine synthesis"/>
    <property type="evidence" value="ECO:0007669"/>
    <property type="project" value="UniProtKB-UniRule"/>
</dbReference>
<dbReference type="PIRSF" id="PIRSF001430">
    <property type="entry name" value="tRNA_psdUrid_synth"/>
    <property type="match status" value="1"/>
</dbReference>
<comment type="caution">
    <text evidence="4">Lacks conserved residue(s) required for the propagation of feature annotation.</text>
</comment>
<dbReference type="EC" id="5.4.99.12" evidence="4"/>
<comment type="function">
    <text evidence="4">Formation of pseudouridine at positions 38, 39 and 40 in the anticodon stem and loop of transfer RNAs.</text>
</comment>
<dbReference type="InterPro" id="IPR020097">
    <property type="entry name" value="PsdUridine_synth_TruA_a/b_dom"/>
</dbReference>
<dbReference type="Pfam" id="PF01416">
    <property type="entry name" value="PseudoU_synth_1"/>
    <property type="match status" value="2"/>
</dbReference>
<dbReference type="PANTHER" id="PTHR11142:SF0">
    <property type="entry name" value="TRNA PSEUDOURIDINE SYNTHASE-LIKE 1"/>
    <property type="match status" value="1"/>
</dbReference>
<evidence type="ECO:0000256" key="3">
    <source>
        <dbReference type="ARBA" id="ARBA00023235"/>
    </source>
</evidence>
<comment type="caution">
    <text evidence="9">The sequence shown here is derived from an EMBL/GenBank/DDBJ whole genome shotgun (WGS) entry which is preliminary data.</text>
</comment>
<name>A0A4Y7RHL4_9FIRM</name>
<keyword evidence="2 4" id="KW-0819">tRNA processing</keyword>
<dbReference type="HAMAP" id="MF_00171">
    <property type="entry name" value="TruA"/>
    <property type="match status" value="1"/>
</dbReference>
<accession>A0A4Y7RHL4</accession>
<evidence type="ECO:0000256" key="6">
    <source>
        <dbReference type="PIRSR" id="PIRSR001430-2"/>
    </source>
</evidence>
<dbReference type="CDD" id="cd02570">
    <property type="entry name" value="PseudoU_synth_EcTruA"/>
    <property type="match status" value="1"/>
</dbReference>
<reference evidence="9 10" key="1">
    <citation type="journal article" date="2018" name="Environ. Microbiol.">
        <title>Novel energy conservation strategies and behaviour of Pelotomaculum schinkii driving syntrophic propionate catabolism.</title>
        <authorList>
            <person name="Hidalgo-Ahumada C.A.P."/>
            <person name="Nobu M.K."/>
            <person name="Narihiro T."/>
            <person name="Tamaki H."/>
            <person name="Liu W.T."/>
            <person name="Kamagata Y."/>
            <person name="Stams A.J.M."/>
            <person name="Imachi H."/>
            <person name="Sousa D.Z."/>
        </authorList>
    </citation>
    <scope>NUCLEOTIDE SEQUENCE [LARGE SCALE GENOMIC DNA]</scope>
    <source>
        <strain evidence="9 10">HH</strain>
    </source>
</reference>
<feature type="binding site" evidence="4 6">
    <location>
        <position position="150"/>
    </location>
    <ligand>
        <name>substrate</name>
    </ligand>
</feature>
<gene>
    <name evidence="4 9" type="primary">truA</name>
    <name evidence="9" type="ORF">Psch_01804</name>
</gene>
<dbReference type="Gene3D" id="3.30.70.580">
    <property type="entry name" value="Pseudouridine synthase I, catalytic domain, N-terminal subdomain"/>
    <property type="match status" value="1"/>
</dbReference>
<dbReference type="GO" id="GO:0003723">
    <property type="term" value="F:RNA binding"/>
    <property type="evidence" value="ECO:0007669"/>
    <property type="project" value="InterPro"/>
</dbReference>
<evidence type="ECO:0000256" key="4">
    <source>
        <dbReference type="HAMAP-Rule" id="MF_00171"/>
    </source>
</evidence>
<dbReference type="InterPro" id="IPR020094">
    <property type="entry name" value="TruA/RsuA/RluB/E/F_N"/>
</dbReference>
<dbReference type="InterPro" id="IPR001406">
    <property type="entry name" value="PsdUridine_synth_TruA"/>
</dbReference>
<dbReference type="NCBIfam" id="TIGR00071">
    <property type="entry name" value="hisT_truA"/>
    <property type="match status" value="1"/>
</dbReference>
<dbReference type="FunFam" id="3.30.70.580:FF:000001">
    <property type="entry name" value="tRNA pseudouridine synthase A"/>
    <property type="match status" value="1"/>
</dbReference>
<evidence type="ECO:0000256" key="5">
    <source>
        <dbReference type="PIRSR" id="PIRSR001430-1"/>
    </source>
</evidence>
<evidence type="ECO:0000256" key="7">
    <source>
        <dbReference type="RuleBase" id="RU003792"/>
    </source>
</evidence>
<evidence type="ECO:0000256" key="2">
    <source>
        <dbReference type="ARBA" id="ARBA00022694"/>
    </source>
</evidence>
<feature type="active site" description="Nucleophile" evidence="4 5">
    <location>
        <position position="91"/>
    </location>
</feature>
<dbReference type="SUPFAM" id="SSF55120">
    <property type="entry name" value="Pseudouridine synthase"/>
    <property type="match status" value="1"/>
</dbReference>
<evidence type="ECO:0000313" key="9">
    <source>
        <dbReference type="EMBL" id="TEB08249.1"/>
    </source>
</evidence>
<comment type="similarity">
    <text evidence="1 4 7">Belongs to the tRNA pseudouridine synthase TruA family.</text>
</comment>
<evidence type="ECO:0000313" key="10">
    <source>
        <dbReference type="Proteomes" id="UP000298324"/>
    </source>
</evidence>
<comment type="subunit">
    <text evidence="4">Homodimer.</text>
</comment>
<dbReference type="InterPro" id="IPR020095">
    <property type="entry name" value="PsdUridine_synth_TruA_C"/>
</dbReference>
<evidence type="ECO:0000259" key="8">
    <source>
        <dbReference type="Pfam" id="PF01416"/>
    </source>
</evidence>
<keyword evidence="10" id="KW-1185">Reference proteome</keyword>
<proteinExistence type="inferred from homology"/>
<feature type="domain" description="Pseudouridine synthase I TruA alpha/beta" evidence="8">
    <location>
        <begin position="184"/>
        <end position="284"/>
    </location>
</feature>
<dbReference type="Gene3D" id="3.30.70.660">
    <property type="entry name" value="Pseudouridine synthase I, catalytic domain, C-terminal subdomain"/>
    <property type="match status" value="1"/>
</dbReference>
<comment type="catalytic activity">
    <reaction evidence="4 7">
        <text>uridine(38/39/40) in tRNA = pseudouridine(38/39/40) in tRNA</text>
        <dbReference type="Rhea" id="RHEA:22376"/>
        <dbReference type="Rhea" id="RHEA-COMP:10085"/>
        <dbReference type="Rhea" id="RHEA-COMP:10087"/>
        <dbReference type="ChEBI" id="CHEBI:65314"/>
        <dbReference type="ChEBI" id="CHEBI:65315"/>
        <dbReference type="EC" id="5.4.99.12"/>
    </reaction>
</comment>
<dbReference type="InterPro" id="IPR020103">
    <property type="entry name" value="PsdUridine_synth_cat_dom_sf"/>
</dbReference>
<keyword evidence="3 4" id="KW-0413">Isomerase</keyword>
<dbReference type="Proteomes" id="UP000298324">
    <property type="component" value="Unassembled WGS sequence"/>
</dbReference>
<dbReference type="EMBL" id="QFGA01000001">
    <property type="protein sequence ID" value="TEB08249.1"/>
    <property type="molecule type" value="Genomic_DNA"/>
</dbReference>